<dbReference type="EMBL" id="JACHNH010000001">
    <property type="protein sequence ID" value="MBB4767196.1"/>
    <property type="molecule type" value="Genomic_DNA"/>
</dbReference>
<dbReference type="InterPro" id="IPR050155">
    <property type="entry name" value="HAD-like_hydrolase_sf"/>
</dbReference>
<dbReference type="PANTHER" id="PTHR43434:SF1">
    <property type="entry name" value="PHOSPHOGLYCOLATE PHOSPHATASE"/>
    <property type="match status" value="1"/>
</dbReference>
<dbReference type="Proteomes" id="UP000578112">
    <property type="component" value="Unassembled WGS sequence"/>
</dbReference>
<keyword evidence="2" id="KW-1185">Reference proteome</keyword>
<proteinExistence type="predicted"/>
<dbReference type="GO" id="GO:0005829">
    <property type="term" value="C:cytosol"/>
    <property type="evidence" value="ECO:0007669"/>
    <property type="project" value="TreeGrafter"/>
</dbReference>
<dbReference type="PANTHER" id="PTHR43434">
    <property type="entry name" value="PHOSPHOGLYCOLATE PHOSPHATASE"/>
    <property type="match status" value="1"/>
</dbReference>
<gene>
    <name evidence="1" type="ORF">BJ971_007752</name>
</gene>
<dbReference type="SUPFAM" id="SSF56784">
    <property type="entry name" value="HAD-like"/>
    <property type="match status" value="1"/>
</dbReference>
<dbReference type="Gene3D" id="3.40.50.1000">
    <property type="entry name" value="HAD superfamily/HAD-like"/>
    <property type="match status" value="1"/>
</dbReference>
<organism evidence="1 2">
    <name type="scientific">Actinoplanes digitatis</name>
    <dbReference type="NCBI Taxonomy" id="1868"/>
    <lineage>
        <taxon>Bacteria</taxon>
        <taxon>Bacillati</taxon>
        <taxon>Actinomycetota</taxon>
        <taxon>Actinomycetes</taxon>
        <taxon>Micromonosporales</taxon>
        <taxon>Micromonosporaceae</taxon>
        <taxon>Actinoplanes</taxon>
    </lineage>
</organism>
<keyword evidence="1" id="KW-0378">Hydrolase</keyword>
<dbReference type="AlphaFoldDB" id="A0A7W7MU84"/>
<evidence type="ECO:0000313" key="2">
    <source>
        <dbReference type="Proteomes" id="UP000578112"/>
    </source>
</evidence>
<dbReference type="Pfam" id="PF00702">
    <property type="entry name" value="Hydrolase"/>
    <property type="match status" value="1"/>
</dbReference>
<reference evidence="1 2" key="1">
    <citation type="submission" date="2020-08" db="EMBL/GenBank/DDBJ databases">
        <title>Sequencing the genomes of 1000 actinobacteria strains.</title>
        <authorList>
            <person name="Klenk H.-P."/>
        </authorList>
    </citation>
    <scope>NUCLEOTIDE SEQUENCE [LARGE SCALE GENOMIC DNA]</scope>
    <source>
        <strain evidence="1 2">DSM 43149</strain>
    </source>
</reference>
<accession>A0A7W7MU84</accession>
<protein>
    <submittedName>
        <fullName evidence="1">HAD superfamily hydrolase (TIGR01549 family)</fullName>
    </submittedName>
</protein>
<comment type="caution">
    <text evidence="1">The sequence shown here is derived from an EMBL/GenBank/DDBJ whole genome shotgun (WGS) entry which is preliminary data.</text>
</comment>
<name>A0A7W7MU84_9ACTN</name>
<dbReference type="InterPro" id="IPR023214">
    <property type="entry name" value="HAD_sf"/>
</dbReference>
<dbReference type="InterPro" id="IPR006439">
    <property type="entry name" value="HAD-SF_hydro_IA"/>
</dbReference>
<dbReference type="NCBIfam" id="TIGR01509">
    <property type="entry name" value="HAD-SF-IA-v3"/>
    <property type="match status" value="1"/>
</dbReference>
<dbReference type="InterPro" id="IPR036412">
    <property type="entry name" value="HAD-like_sf"/>
</dbReference>
<sequence length="213" mass="21866">MLDFDGPVCSVFAGLPAARVAAELVGLLRAERVDLPSDVAAESDPLAVIRWTGYHCDSALTAAVEDALTALELRAVASAVPTPYGHDVIRSGRGVGLAVAIVSNNSGRAVSAYLAAHGLADQVVRVVGRLYARPELMKPEPGMVLDAVRAVGGEPRACVLVGDSMSDIVAARAAGARVVGYANRPSKVVPFAVADALITTMADVVAALSPDNL</sequence>
<dbReference type="GO" id="GO:0008967">
    <property type="term" value="F:phosphoglycolate phosphatase activity"/>
    <property type="evidence" value="ECO:0007669"/>
    <property type="project" value="TreeGrafter"/>
</dbReference>
<evidence type="ECO:0000313" key="1">
    <source>
        <dbReference type="EMBL" id="MBB4767196.1"/>
    </source>
</evidence>
<dbReference type="GO" id="GO:0006281">
    <property type="term" value="P:DNA repair"/>
    <property type="evidence" value="ECO:0007669"/>
    <property type="project" value="TreeGrafter"/>
</dbReference>